<evidence type="ECO:0000256" key="5">
    <source>
        <dbReference type="ARBA" id="ARBA00022676"/>
    </source>
</evidence>
<keyword evidence="4" id="KW-0337">GPI-anchor biosynthesis</keyword>
<dbReference type="Proteomes" id="UP000271241">
    <property type="component" value="Unassembled WGS sequence"/>
</dbReference>
<evidence type="ECO:0000259" key="10">
    <source>
        <dbReference type="Pfam" id="PF08288"/>
    </source>
</evidence>
<evidence type="ECO:0000256" key="8">
    <source>
        <dbReference type="ARBA" id="ARBA00068617"/>
    </source>
</evidence>
<proteinExistence type="predicted"/>
<dbReference type="PANTHER" id="PTHR45871:SF1">
    <property type="entry name" value="PHOSPHATIDYLINOSITOL N-ACETYLGLUCOSAMINYLTRANSFERASE SUBUNIT A"/>
    <property type="match status" value="1"/>
</dbReference>
<dbReference type="GO" id="GO:0006506">
    <property type="term" value="P:GPI anchor biosynthetic process"/>
    <property type="evidence" value="ECO:0007669"/>
    <property type="project" value="UniProtKB-UniPathway"/>
</dbReference>
<dbReference type="InterPro" id="IPR013234">
    <property type="entry name" value="PIGA_GPI_anchor_biosynthesis"/>
</dbReference>
<evidence type="ECO:0000313" key="12">
    <source>
        <dbReference type="Proteomes" id="UP000271241"/>
    </source>
</evidence>
<comment type="function">
    <text evidence="1">Catalytic subunit in the complex catalyzing the transfer of N-acetylglucosamine from UDP-N-acetylglucosamine to phosphatidylinositol, the first step of GPI biosynthesis.</text>
</comment>
<dbReference type="GO" id="GO:0000506">
    <property type="term" value="C:glycosylphosphatidylinositol-N-acetylglucosaminyltransferase (GPI-GnT) complex"/>
    <property type="evidence" value="ECO:0007669"/>
    <property type="project" value="InterPro"/>
</dbReference>
<dbReference type="CDD" id="cd03796">
    <property type="entry name" value="GT4_PIG-A-like"/>
    <property type="match status" value="1"/>
</dbReference>
<dbReference type="EC" id="2.4.1.198" evidence="3"/>
<dbReference type="UniPathway" id="UPA00196"/>
<feature type="domain" description="PIGA GPI anchor biosynthesis" evidence="10">
    <location>
        <begin position="36"/>
        <end position="125"/>
    </location>
</feature>
<dbReference type="InterPro" id="IPR001296">
    <property type="entry name" value="Glyco_trans_1"/>
</dbReference>
<dbReference type="AlphaFoldDB" id="A0A4V1IWT4"/>
<gene>
    <name evidence="11" type="ORF">THASP1DRAFT_34611</name>
</gene>
<organism evidence="11 12">
    <name type="scientific">Thamnocephalis sphaerospora</name>
    <dbReference type="NCBI Taxonomy" id="78915"/>
    <lineage>
        <taxon>Eukaryota</taxon>
        <taxon>Fungi</taxon>
        <taxon>Fungi incertae sedis</taxon>
        <taxon>Zoopagomycota</taxon>
        <taxon>Zoopagomycotina</taxon>
        <taxon>Zoopagomycetes</taxon>
        <taxon>Zoopagales</taxon>
        <taxon>Sigmoideomycetaceae</taxon>
        <taxon>Thamnocephalis</taxon>
    </lineage>
</organism>
<sequence length="454" mass="51319">MVSDFFYPNMGGVESHLFHLSQQLIRRGHKVIVVTHAYGNRAGVRYVTNGLKVYYLPAWVGYQQATPPTFFSFFPIMRNIFVREQIDVVHGHQALSPLCHEAIFHARTMGLRTCFTDHSLFGFNDLGNVVGNKVLKFTLSDIDHVICVSHTSKENTVLRAALNPQDVSVIPNAIAASQFAPDPGAPDPNWSGYWRMRAQVTIVVISRLVYRKGIDLLVAIIPRVCALHPKVRFLIGGDGAKRIDLEQMRENCLLHDRVRFIGSVKHHDVRNVLVQGQIFLNTSLTEAFCIAVVEAASCGLAIVSTRVGGVPEVLPPHMIYFAQPEEDDLVRAVDQAIQAAYLKKVLPTRQHAEVKQMYSWANVAERTEIVYDRITQIHTPPFIERLRRYYGCGLWAGKVFCIMAALDLLFLLLLDWWLPRETVEIAPNFPTRKYKQASERGDHGRTEQRVVVAI</sequence>
<evidence type="ECO:0000313" key="11">
    <source>
        <dbReference type="EMBL" id="RKP08669.1"/>
    </source>
</evidence>
<dbReference type="InterPro" id="IPR039507">
    <property type="entry name" value="PIG-A/GPI3"/>
</dbReference>
<dbReference type="STRING" id="78915.A0A4V1IWT4"/>
<keyword evidence="5" id="KW-0328">Glycosyltransferase</keyword>
<dbReference type="OrthoDB" id="734129at2759"/>
<feature type="domain" description="Glycosyl transferase family 1" evidence="9">
    <location>
        <begin position="201"/>
        <end position="338"/>
    </location>
</feature>
<dbReference type="PANTHER" id="PTHR45871">
    <property type="entry name" value="N-ACETYLGLUCOSAMINYL-PHOSPHATIDYLINOSITOL BIOSYNTHETIC PROTEIN"/>
    <property type="match status" value="1"/>
</dbReference>
<evidence type="ECO:0000256" key="7">
    <source>
        <dbReference type="ARBA" id="ARBA00032160"/>
    </source>
</evidence>
<dbReference type="EMBL" id="KZ992580">
    <property type="protein sequence ID" value="RKP08669.1"/>
    <property type="molecule type" value="Genomic_DNA"/>
</dbReference>
<evidence type="ECO:0000256" key="6">
    <source>
        <dbReference type="ARBA" id="ARBA00022679"/>
    </source>
</evidence>
<dbReference type="Pfam" id="PF00534">
    <property type="entry name" value="Glycos_transf_1"/>
    <property type="match status" value="1"/>
</dbReference>
<name>A0A4V1IWT4_9FUNG</name>
<evidence type="ECO:0000256" key="3">
    <source>
        <dbReference type="ARBA" id="ARBA00012420"/>
    </source>
</evidence>
<dbReference type="FunFam" id="3.40.50.2000:FF:000026">
    <property type="entry name" value="Phosphatidylinositol N-acetylglucosaminyltransferase subunit A"/>
    <property type="match status" value="1"/>
</dbReference>
<dbReference type="SUPFAM" id="SSF53756">
    <property type="entry name" value="UDP-Glycosyltransferase/glycogen phosphorylase"/>
    <property type="match status" value="1"/>
</dbReference>
<accession>A0A4V1IWT4</accession>
<evidence type="ECO:0000256" key="1">
    <source>
        <dbReference type="ARBA" id="ARBA00003265"/>
    </source>
</evidence>
<reference evidence="12" key="1">
    <citation type="journal article" date="2018" name="Nat. Microbiol.">
        <title>Leveraging single-cell genomics to expand the fungal tree of life.</title>
        <authorList>
            <person name="Ahrendt S.R."/>
            <person name="Quandt C.A."/>
            <person name="Ciobanu D."/>
            <person name="Clum A."/>
            <person name="Salamov A."/>
            <person name="Andreopoulos B."/>
            <person name="Cheng J.F."/>
            <person name="Woyke T."/>
            <person name="Pelin A."/>
            <person name="Henrissat B."/>
            <person name="Reynolds N.K."/>
            <person name="Benny G.L."/>
            <person name="Smith M.E."/>
            <person name="James T.Y."/>
            <person name="Grigoriev I.V."/>
        </authorList>
    </citation>
    <scope>NUCLEOTIDE SEQUENCE [LARGE SCALE GENOMIC DNA]</scope>
    <source>
        <strain evidence="12">RSA 1356</strain>
    </source>
</reference>
<dbReference type="Pfam" id="PF08288">
    <property type="entry name" value="PIGA"/>
    <property type="match status" value="1"/>
</dbReference>
<protein>
    <recommendedName>
        <fullName evidence="8">Phosphatidylinositol N-acetylglucosaminyltransferase GPI3 subunit</fullName>
        <ecNumber evidence="3">2.4.1.198</ecNumber>
    </recommendedName>
    <alternativeName>
        <fullName evidence="7">GlcNAc-PI synthesis protein</fullName>
    </alternativeName>
</protein>
<keyword evidence="6" id="KW-0808">Transferase</keyword>
<dbReference type="Gene3D" id="3.40.50.2000">
    <property type="entry name" value="Glycogen Phosphorylase B"/>
    <property type="match status" value="2"/>
</dbReference>
<evidence type="ECO:0000259" key="9">
    <source>
        <dbReference type="Pfam" id="PF00534"/>
    </source>
</evidence>
<dbReference type="GO" id="GO:0017176">
    <property type="term" value="F:phosphatidylinositol N-acetylglucosaminyltransferase activity"/>
    <property type="evidence" value="ECO:0007669"/>
    <property type="project" value="UniProtKB-EC"/>
</dbReference>
<evidence type="ECO:0000256" key="2">
    <source>
        <dbReference type="ARBA" id="ARBA00004687"/>
    </source>
</evidence>
<comment type="pathway">
    <text evidence="2">Glycolipid biosynthesis; glycosylphosphatidylinositol-anchor biosynthesis.</text>
</comment>
<evidence type="ECO:0000256" key="4">
    <source>
        <dbReference type="ARBA" id="ARBA00022502"/>
    </source>
</evidence>
<keyword evidence="12" id="KW-1185">Reference proteome</keyword>